<dbReference type="GO" id="GO:0009231">
    <property type="term" value="P:riboflavin biosynthetic process"/>
    <property type="evidence" value="ECO:0007669"/>
    <property type="project" value="UniProtKB-KW"/>
</dbReference>
<reference evidence="14 15" key="1">
    <citation type="journal article" date="2019" name="Nat. Ecol. Evol.">
        <title>Megaphylogeny resolves global patterns of mushroom evolution.</title>
        <authorList>
            <person name="Varga T."/>
            <person name="Krizsan K."/>
            <person name="Foldi C."/>
            <person name="Dima B."/>
            <person name="Sanchez-Garcia M."/>
            <person name="Sanchez-Ramirez S."/>
            <person name="Szollosi G.J."/>
            <person name="Szarkandi J.G."/>
            <person name="Papp V."/>
            <person name="Albert L."/>
            <person name="Andreopoulos W."/>
            <person name="Angelini C."/>
            <person name="Antonin V."/>
            <person name="Barry K.W."/>
            <person name="Bougher N.L."/>
            <person name="Buchanan P."/>
            <person name="Buyck B."/>
            <person name="Bense V."/>
            <person name="Catcheside P."/>
            <person name="Chovatia M."/>
            <person name="Cooper J."/>
            <person name="Damon W."/>
            <person name="Desjardin D."/>
            <person name="Finy P."/>
            <person name="Geml J."/>
            <person name="Haridas S."/>
            <person name="Hughes K."/>
            <person name="Justo A."/>
            <person name="Karasinski D."/>
            <person name="Kautmanova I."/>
            <person name="Kiss B."/>
            <person name="Kocsube S."/>
            <person name="Kotiranta H."/>
            <person name="LaButti K.M."/>
            <person name="Lechner B.E."/>
            <person name="Liimatainen K."/>
            <person name="Lipzen A."/>
            <person name="Lukacs Z."/>
            <person name="Mihaltcheva S."/>
            <person name="Morgado L.N."/>
            <person name="Niskanen T."/>
            <person name="Noordeloos M.E."/>
            <person name="Ohm R.A."/>
            <person name="Ortiz-Santana B."/>
            <person name="Ovrebo C."/>
            <person name="Racz N."/>
            <person name="Riley R."/>
            <person name="Savchenko A."/>
            <person name="Shiryaev A."/>
            <person name="Soop K."/>
            <person name="Spirin V."/>
            <person name="Szebenyi C."/>
            <person name="Tomsovsky M."/>
            <person name="Tulloss R.E."/>
            <person name="Uehling J."/>
            <person name="Grigoriev I.V."/>
            <person name="Vagvolgyi C."/>
            <person name="Papp T."/>
            <person name="Martin F.M."/>
            <person name="Miettinen O."/>
            <person name="Hibbett D.S."/>
            <person name="Nagy L.G."/>
        </authorList>
    </citation>
    <scope>NUCLEOTIDE SEQUENCE [LARGE SCALE GENOMIC DNA]</scope>
    <source>
        <strain evidence="14 15">OMC1185</strain>
    </source>
</reference>
<dbReference type="Pfam" id="PF01872">
    <property type="entry name" value="RibD_C"/>
    <property type="match status" value="1"/>
</dbReference>
<comment type="similarity">
    <text evidence="3">Belongs to the HTP reductase family.</text>
</comment>
<dbReference type="InterPro" id="IPR024072">
    <property type="entry name" value="DHFR-like_dom_sf"/>
</dbReference>
<comment type="function">
    <text evidence="1">Catalyzes an early step in riboflavin biosynthesis, the NADPH-dependent reduction of the ribose side chain of 2,5-diamino-6-ribosylamino-4(3H)-pyrimidinone 5'-phosphate, yielding 2,5-diamino-6-ribitylamino-4(3H)-pyrimidinone 5'-phosphate.</text>
</comment>
<comment type="catalytic activity">
    <reaction evidence="11">
        <text>2,5-diamino-6-(1-D-ribitylamino)pyrimidin-4(3H)-one 5'-phosphate + NAD(+) = 2,5-diamino-6-(1-D-ribosylamino)pyrimidin-4(3H)-one 5'-phosphate + NADH + H(+)</text>
        <dbReference type="Rhea" id="RHEA:27274"/>
        <dbReference type="ChEBI" id="CHEBI:15378"/>
        <dbReference type="ChEBI" id="CHEBI:57540"/>
        <dbReference type="ChEBI" id="CHEBI:57945"/>
        <dbReference type="ChEBI" id="CHEBI:58890"/>
        <dbReference type="ChEBI" id="CHEBI:59545"/>
        <dbReference type="EC" id="1.1.1.302"/>
    </reaction>
</comment>
<comment type="catalytic activity">
    <reaction evidence="12">
        <text>2,5-diamino-6-(1-D-ribitylamino)pyrimidin-4(3H)-one 5'-phosphate + NADP(+) = 2,5-diamino-6-(1-D-ribosylamino)pyrimidin-4(3H)-one 5'-phosphate + NADPH + H(+)</text>
        <dbReference type="Rhea" id="RHEA:27278"/>
        <dbReference type="ChEBI" id="CHEBI:15378"/>
        <dbReference type="ChEBI" id="CHEBI:57783"/>
        <dbReference type="ChEBI" id="CHEBI:58349"/>
        <dbReference type="ChEBI" id="CHEBI:58890"/>
        <dbReference type="ChEBI" id="CHEBI:59545"/>
        <dbReference type="EC" id="1.1.1.302"/>
    </reaction>
</comment>
<evidence type="ECO:0000256" key="12">
    <source>
        <dbReference type="ARBA" id="ARBA00049020"/>
    </source>
</evidence>
<dbReference type="OrthoDB" id="5432at2759"/>
<keyword evidence="7" id="KW-0521">NADP</keyword>
<evidence type="ECO:0000256" key="7">
    <source>
        <dbReference type="ARBA" id="ARBA00022857"/>
    </source>
</evidence>
<dbReference type="SUPFAM" id="SSF53597">
    <property type="entry name" value="Dihydrofolate reductase-like"/>
    <property type="match status" value="1"/>
</dbReference>
<evidence type="ECO:0000256" key="8">
    <source>
        <dbReference type="ARBA" id="ARBA00023002"/>
    </source>
</evidence>
<dbReference type="EMBL" id="ML213503">
    <property type="protein sequence ID" value="TFK56816.1"/>
    <property type="molecule type" value="Genomic_DNA"/>
</dbReference>
<proteinExistence type="inferred from homology"/>
<evidence type="ECO:0000313" key="15">
    <source>
        <dbReference type="Proteomes" id="UP000305948"/>
    </source>
</evidence>
<dbReference type="EC" id="1.1.1.302" evidence="4"/>
<protein>
    <recommendedName>
        <fullName evidence="5">2,5-diamino-6-ribosylamino-4(3H)-pyrimidinone 5'-phosphate reductase</fullName>
        <ecNumber evidence="4">1.1.1.302</ecNumber>
    </recommendedName>
    <alternativeName>
        <fullName evidence="10">2,5-diamino-6-(5-phospho-D-ribosylamino)pyrimidin-4(3H)-one reductase</fullName>
    </alternativeName>
    <alternativeName>
        <fullName evidence="9">2,5-diamino-6-ribitylamino-4(3H)-pyrimidinone 5'-phosphate synthase</fullName>
    </alternativeName>
</protein>
<keyword evidence="15" id="KW-1185">Reference proteome</keyword>
<evidence type="ECO:0000256" key="11">
    <source>
        <dbReference type="ARBA" id="ARBA00047550"/>
    </source>
</evidence>
<keyword evidence="6" id="KW-0686">Riboflavin biosynthesis</keyword>
<evidence type="ECO:0000259" key="13">
    <source>
        <dbReference type="Pfam" id="PF01872"/>
    </source>
</evidence>
<sequence length="279" mass="30165">MDEALPAPPAFLTSLYGLDSDSSYVDRATRARLQGNKGQKRPHVTLTFAQSLDAKIAGPGGRQVALSGKESMIMTHWMRTMHDGILVGIGTALNDDPQLNTRHLPQLPAATTSKYHAPHPIILDAHLRLSPTCKLLKNYQAKKGLQPIVFCTEQHDKERLTTLLDAGAKVHITKRDESHRIVSIKDVLSILYREGIKSLMVEGGAQVISSFLSLAKEGIVDTLVITVAPTLLGADAVGYGADILGSQVPKMKHVATEVVGRDVVMALKFDTATDFDSVG</sequence>
<keyword evidence="8" id="KW-0560">Oxidoreductase</keyword>
<dbReference type="STRING" id="5364.A0A5C3NK10"/>
<gene>
    <name evidence="14" type="ORF">OE88DRAFT_1619201</name>
</gene>
<dbReference type="InterPro" id="IPR002734">
    <property type="entry name" value="RibDG_C"/>
</dbReference>
<evidence type="ECO:0000256" key="1">
    <source>
        <dbReference type="ARBA" id="ARBA00003555"/>
    </source>
</evidence>
<evidence type="ECO:0000256" key="3">
    <source>
        <dbReference type="ARBA" id="ARBA00009723"/>
    </source>
</evidence>
<evidence type="ECO:0000256" key="2">
    <source>
        <dbReference type="ARBA" id="ARBA00005104"/>
    </source>
</evidence>
<dbReference type="InterPro" id="IPR050765">
    <property type="entry name" value="Riboflavin_Biosynth_HTPR"/>
</dbReference>
<evidence type="ECO:0000256" key="10">
    <source>
        <dbReference type="ARBA" id="ARBA00031630"/>
    </source>
</evidence>
<dbReference type="GO" id="GO:0008703">
    <property type="term" value="F:5-amino-6-(5-phosphoribosylamino)uracil reductase activity"/>
    <property type="evidence" value="ECO:0007669"/>
    <property type="project" value="InterPro"/>
</dbReference>
<dbReference type="Proteomes" id="UP000305948">
    <property type="component" value="Unassembled WGS sequence"/>
</dbReference>
<accession>A0A5C3NK10</accession>
<evidence type="ECO:0000313" key="14">
    <source>
        <dbReference type="EMBL" id="TFK56816.1"/>
    </source>
</evidence>
<evidence type="ECO:0000256" key="9">
    <source>
        <dbReference type="ARBA" id="ARBA00030073"/>
    </source>
</evidence>
<feature type="domain" description="Bacterial bifunctional deaminase-reductase C-terminal" evidence="13">
    <location>
        <begin position="42"/>
        <end position="264"/>
    </location>
</feature>
<dbReference type="PANTHER" id="PTHR38011">
    <property type="entry name" value="DIHYDROFOLATE REDUCTASE FAMILY PROTEIN (AFU_ORTHOLOGUE AFUA_8G06820)"/>
    <property type="match status" value="1"/>
</dbReference>
<evidence type="ECO:0000256" key="5">
    <source>
        <dbReference type="ARBA" id="ARBA00015035"/>
    </source>
</evidence>
<name>A0A5C3NK10_9AGAM</name>
<dbReference type="AlphaFoldDB" id="A0A5C3NK10"/>
<dbReference type="Gene3D" id="3.40.430.10">
    <property type="entry name" value="Dihydrofolate Reductase, subunit A"/>
    <property type="match status" value="1"/>
</dbReference>
<evidence type="ECO:0000256" key="4">
    <source>
        <dbReference type="ARBA" id="ARBA00012851"/>
    </source>
</evidence>
<evidence type="ECO:0000256" key="6">
    <source>
        <dbReference type="ARBA" id="ARBA00022619"/>
    </source>
</evidence>
<organism evidence="14 15">
    <name type="scientific">Heliocybe sulcata</name>
    <dbReference type="NCBI Taxonomy" id="5364"/>
    <lineage>
        <taxon>Eukaryota</taxon>
        <taxon>Fungi</taxon>
        <taxon>Dikarya</taxon>
        <taxon>Basidiomycota</taxon>
        <taxon>Agaricomycotina</taxon>
        <taxon>Agaricomycetes</taxon>
        <taxon>Gloeophyllales</taxon>
        <taxon>Gloeophyllaceae</taxon>
        <taxon>Heliocybe</taxon>
    </lineage>
</organism>
<dbReference type="PANTHER" id="PTHR38011:SF7">
    <property type="entry name" value="2,5-DIAMINO-6-RIBOSYLAMINO-4(3H)-PYRIMIDINONE 5'-PHOSPHATE REDUCTASE"/>
    <property type="match status" value="1"/>
</dbReference>
<comment type="pathway">
    <text evidence="2">Cofactor biosynthesis; riboflavin biosynthesis.</text>
</comment>